<accession>U6KV80</accession>
<keyword evidence="1" id="KW-0175">Coiled coil</keyword>
<dbReference type="RefSeq" id="XP_013231022.1">
    <property type="nucleotide sequence ID" value="XM_013375568.1"/>
</dbReference>
<dbReference type="EMBL" id="HG675067">
    <property type="protein sequence ID" value="CDJ40269.1"/>
    <property type="molecule type" value="Genomic_DNA"/>
</dbReference>
<feature type="compositionally biased region" description="Acidic residues" evidence="2">
    <location>
        <begin position="420"/>
        <end position="429"/>
    </location>
</feature>
<evidence type="ECO:0000313" key="3">
    <source>
        <dbReference type="EMBL" id="CDJ40269.1"/>
    </source>
</evidence>
<evidence type="ECO:0000256" key="2">
    <source>
        <dbReference type="SAM" id="MobiDB-lite"/>
    </source>
</evidence>
<feature type="compositionally biased region" description="Low complexity" evidence="2">
    <location>
        <begin position="343"/>
        <end position="363"/>
    </location>
</feature>
<evidence type="ECO:0000256" key="1">
    <source>
        <dbReference type="SAM" id="Coils"/>
    </source>
</evidence>
<protein>
    <submittedName>
        <fullName evidence="3">Uncharacterized protein</fullName>
    </submittedName>
</protein>
<reference evidence="3" key="2">
    <citation type="submission" date="2013-10" db="EMBL/GenBank/DDBJ databases">
        <authorList>
            <person name="Aslett M."/>
        </authorList>
    </citation>
    <scope>NUCLEOTIDE SEQUENCE [LARGE SCALE GENOMIC DNA]</scope>
    <source>
        <strain evidence="3">Houghton</strain>
    </source>
</reference>
<dbReference type="Proteomes" id="UP000030747">
    <property type="component" value="Unassembled WGS sequence"/>
</dbReference>
<reference evidence="3" key="1">
    <citation type="submission" date="2013-10" db="EMBL/GenBank/DDBJ databases">
        <title>Genomic analysis of the causative agents of coccidiosis in chickens.</title>
        <authorList>
            <person name="Reid A.J."/>
            <person name="Blake D."/>
            <person name="Billington K."/>
            <person name="Browne H."/>
            <person name="Dunn M."/>
            <person name="Hung S."/>
            <person name="Kawahara F."/>
            <person name="Miranda-Saavedra D."/>
            <person name="Mourier T."/>
            <person name="Nagra H."/>
            <person name="Otto T.D."/>
            <person name="Rawlings N."/>
            <person name="Sanchez A."/>
            <person name="Sanders M."/>
            <person name="Subramaniam C."/>
            <person name="Tay Y."/>
            <person name="Dear P."/>
            <person name="Doerig C."/>
            <person name="Gruber A."/>
            <person name="Parkinson J."/>
            <person name="Shirley M."/>
            <person name="Wan K.L."/>
            <person name="Berriman M."/>
            <person name="Tomley F."/>
            <person name="Pain A."/>
        </authorList>
    </citation>
    <scope>NUCLEOTIDE SEQUENCE [LARGE SCALE GENOMIC DNA]</scope>
    <source>
        <strain evidence="3">Houghton</strain>
    </source>
</reference>
<feature type="coiled-coil region" evidence="1">
    <location>
        <begin position="280"/>
        <end position="315"/>
    </location>
</feature>
<name>U6KV80_EIMTE</name>
<dbReference type="VEuPathDB" id="ToxoDB:ETH_00020980"/>
<feature type="region of interest" description="Disordered" evidence="2">
    <location>
        <begin position="336"/>
        <end position="365"/>
    </location>
</feature>
<evidence type="ECO:0000313" key="4">
    <source>
        <dbReference type="Proteomes" id="UP000030747"/>
    </source>
</evidence>
<dbReference type="AlphaFoldDB" id="U6KV80"/>
<gene>
    <name evidence="3" type="ORF">ETH_00020980</name>
</gene>
<keyword evidence="4" id="KW-1185">Reference proteome</keyword>
<sequence>MDVSTAACFFKVGTAGNSNNVNEVCATVEDAGTRTPFGLPPRHVVTTQCGSSVPVAQALREQSGSCGGSDRGSADSLLHSSCWFFWDVGTQTTGSRSQKHPRTQTLLPTSRSLITIVSPLLARCCIRGDPALCVTPNLGLETIGEVCVHHVSSLKDVQRRRCDQRVHLWCFQSSSASRQNFLQALHFATAFQVPAEEQQQHHSDIDDGNETLEELEEHLEAVRKICLYTPRRRAFEEVLEAERPQETPEGDVERLAPAAEPPEEATAQDKHPQPARVATLEEIQHDLLEAEAEVRQFESRQAAELETEVEGEMRQLIAKHKHSSAGVADISATPSAMEREAHAGATPSPEGASASASHSSLASQTEAQVKHATVLATVLEASGALATAARNHPSSRAALAGDVDELESENTNTSAKSEEDPGEDVEDSEEVNRQVKGKDNGIEKISGEREKAERTVGGGASEGRKPPV</sequence>
<dbReference type="OrthoDB" id="10476197at2759"/>
<dbReference type="VEuPathDB" id="ToxoDB:ETH2_0302600"/>
<organism evidence="3 4">
    <name type="scientific">Eimeria tenella</name>
    <name type="common">Coccidian parasite</name>
    <dbReference type="NCBI Taxonomy" id="5802"/>
    <lineage>
        <taxon>Eukaryota</taxon>
        <taxon>Sar</taxon>
        <taxon>Alveolata</taxon>
        <taxon>Apicomplexa</taxon>
        <taxon>Conoidasida</taxon>
        <taxon>Coccidia</taxon>
        <taxon>Eucoccidiorida</taxon>
        <taxon>Eimeriorina</taxon>
        <taxon>Eimeriidae</taxon>
        <taxon>Eimeria</taxon>
    </lineage>
</organism>
<feature type="compositionally biased region" description="Basic and acidic residues" evidence="2">
    <location>
        <begin position="430"/>
        <end position="454"/>
    </location>
</feature>
<proteinExistence type="predicted"/>
<dbReference type="VEuPathDB" id="ToxoDB:ETH2_0302700"/>
<dbReference type="GeneID" id="25253314"/>
<feature type="region of interest" description="Disordered" evidence="2">
    <location>
        <begin position="389"/>
        <end position="468"/>
    </location>
</feature>